<gene>
    <name evidence="2" type="ORF">K8U61_18110</name>
</gene>
<organism evidence="2 3">
    <name type="scientific">Nocardioides mangrovi</name>
    <dbReference type="NCBI Taxonomy" id="2874580"/>
    <lineage>
        <taxon>Bacteria</taxon>
        <taxon>Bacillati</taxon>
        <taxon>Actinomycetota</taxon>
        <taxon>Actinomycetes</taxon>
        <taxon>Propionibacteriales</taxon>
        <taxon>Nocardioidaceae</taxon>
        <taxon>Nocardioides</taxon>
    </lineage>
</organism>
<keyword evidence="1" id="KW-0812">Transmembrane</keyword>
<reference evidence="2 3" key="1">
    <citation type="submission" date="2021-09" db="EMBL/GenBank/DDBJ databases">
        <title>Whole genome sequence of Nocardioides sp. GBK3QG-3.</title>
        <authorList>
            <person name="Tuo L."/>
        </authorList>
    </citation>
    <scope>NUCLEOTIDE SEQUENCE [LARGE SCALE GENOMIC DNA]</scope>
    <source>
        <strain evidence="2 3">GBK3QG-3</strain>
    </source>
</reference>
<keyword evidence="2" id="KW-0328">Glycosyltransferase</keyword>
<dbReference type="Proteomes" id="UP000780875">
    <property type="component" value="Unassembled WGS sequence"/>
</dbReference>
<sequence length="490" mass="50418">MREESGPGGRLDPVLMGAVALGVYAAHGFDGRLNHDLGVFTYGGIQVADGVPPYAGIFNSVGPLGDLVPGVAIWAGRHIGLDPVLAARLLLLVIAAACCALVVVLARTVLTSRVAGLVAGAVFLSFEEFLALASDGPREKTTMVLFLLLALLALLRRRWLLAGAATALATLAWQPVLAVAVVAAAVAIATGPRRARAAAAYLLGGVIPTAVTAALFAVRGDLGDAVDGFLVTNLDTSQPSAISDPHGTWAFLWRGYHLSLWLAAAGLVALLVLAAVRRDRALAVLGAGALAGTAWTVYAVNGPPDLFVLLPFAAVGAAGGVTALADRLRPRSALAVVGAATAACALLAGAESVHGRNDGLDPERADVADVLAAVPPDATVLSLDAPEVLALADRRNPSAYQLFDAGMRDYLDHTLPSGVTGYAADVAAERPTLIAAPATGLPSWARPELDPDYRYAGRGPDWSWWILRSAGRAEAQAVRGANRVARDAPA</sequence>
<feature type="transmembrane region" description="Helical" evidence="1">
    <location>
        <begin position="171"/>
        <end position="191"/>
    </location>
</feature>
<keyword evidence="1" id="KW-0472">Membrane</keyword>
<protein>
    <submittedName>
        <fullName evidence="2">DolP-mannose mannosyltransferase</fullName>
    </submittedName>
</protein>
<feature type="transmembrane region" description="Helical" evidence="1">
    <location>
        <begin position="142"/>
        <end position="159"/>
    </location>
</feature>
<feature type="transmembrane region" description="Helical" evidence="1">
    <location>
        <begin position="198"/>
        <end position="218"/>
    </location>
</feature>
<dbReference type="EMBL" id="JAIQZJ010000012">
    <property type="protein sequence ID" value="MBZ5740096.1"/>
    <property type="molecule type" value="Genomic_DNA"/>
</dbReference>
<feature type="transmembrane region" description="Helical" evidence="1">
    <location>
        <begin position="306"/>
        <end position="325"/>
    </location>
</feature>
<keyword evidence="3" id="KW-1185">Reference proteome</keyword>
<name>A0ABS7UGD7_9ACTN</name>
<evidence type="ECO:0000313" key="2">
    <source>
        <dbReference type="EMBL" id="MBZ5740096.1"/>
    </source>
</evidence>
<proteinExistence type="predicted"/>
<feature type="transmembrane region" description="Helical" evidence="1">
    <location>
        <begin position="258"/>
        <end position="276"/>
    </location>
</feature>
<dbReference type="RefSeq" id="WP_224124458.1">
    <property type="nucleotide sequence ID" value="NZ_JAIQZJ010000012.1"/>
</dbReference>
<dbReference type="GO" id="GO:0016757">
    <property type="term" value="F:glycosyltransferase activity"/>
    <property type="evidence" value="ECO:0007669"/>
    <property type="project" value="UniProtKB-KW"/>
</dbReference>
<evidence type="ECO:0000313" key="3">
    <source>
        <dbReference type="Proteomes" id="UP000780875"/>
    </source>
</evidence>
<comment type="caution">
    <text evidence="2">The sequence shown here is derived from an EMBL/GenBank/DDBJ whole genome shotgun (WGS) entry which is preliminary data.</text>
</comment>
<feature type="transmembrane region" description="Helical" evidence="1">
    <location>
        <begin position="85"/>
        <end position="106"/>
    </location>
</feature>
<feature type="transmembrane region" description="Helical" evidence="1">
    <location>
        <begin position="281"/>
        <end position="300"/>
    </location>
</feature>
<feature type="transmembrane region" description="Helical" evidence="1">
    <location>
        <begin position="332"/>
        <end position="350"/>
    </location>
</feature>
<evidence type="ECO:0000256" key="1">
    <source>
        <dbReference type="SAM" id="Phobius"/>
    </source>
</evidence>
<accession>A0ABS7UGD7</accession>
<keyword evidence="2" id="KW-0808">Transferase</keyword>
<keyword evidence="1" id="KW-1133">Transmembrane helix</keyword>